<dbReference type="InterPro" id="IPR056924">
    <property type="entry name" value="SH3_Tf2-1"/>
</dbReference>
<dbReference type="Proteomes" id="UP001178461">
    <property type="component" value="Unassembled WGS sequence"/>
</dbReference>
<evidence type="ECO:0000313" key="3">
    <source>
        <dbReference type="EMBL" id="CAI7935060.1"/>
    </source>
</evidence>
<feature type="compositionally biased region" description="Basic and acidic residues" evidence="1">
    <location>
        <begin position="176"/>
        <end position="186"/>
    </location>
</feature>
<name>A0AA35VQ48_9SAUR</name>
<accession>A0AA35VQ48</accession>
<dbReference type="SUPFAM" id="SSF54160">
    <property type="entry name" value="Chromo domain-like"/>
    <property type="match status" value="1"/>
</dbReference>
<keyword evidence="4" id="KW-1185">Reference proteome</keyword>
<sequence length="297" mass="33123">MRINSLRRGWITCLSPSSPTTTRSTCPRGSRRSSPTTGGTPEPSRDWKEWGGEPQTADAFASELQEVHDQLRRHLELAKHAYKVQADKHRRVGEEIHVGDWVWLAAHAVPARSLAKKKLGHKQLGPYQVEEQVNPVAFRLALPEGSRMHPVFHRSVLTPYKAPHRFQEPGTAPGPLRERTGQGGVAREERINEATEILDSRWGEEGVEYLLAKEGTPASANSWVPGYALDEPLLKEEFHALFPHRPMPADFSTTGFSRPRFQPARSGVRLGRGTDTRRPFPGGVTLGICFRTLVLVG</sequence>
<feature type="region of interest" description="Disordered" evidence="1">
    <location>
        <begin position="165"/>
        <end position="186"/>
    </location>
</feature>
<dbReference type="Pfam" id="PF24626">
    <property type="entry name" value="SH3_Tf2-1"/>
    <property type="match status" value="1"/>
</dbReference>
<feature type="domain" description="Tf2-1-like SH3-like" evidence="2">
    <location>
        <begin position="99"/>
        <end position="160"/>
    </location>
</feature>
<evidence type="ECO:0000256" key="1">
    <source>
        <dbReference type="SAM" id="MobiDB-lite"/>
    </source>
</evidence>
<feature type="region of interest" description="Disordered" evidence="1">
    <location>
        <begin position="14"/>
        <end position="52"/>
    </location>
</feature>
<organism evidence="3 4">
    <name type="scientific">Podarcis lilfordi</name>
    <name type="common">Lilford's wall lizard</name>
    <dbReference type="NCBI Taxonomy" id="74358"/>
    <lineage>
        <taxon>Eukaryota</taxon>
        <taxon>Metazoa</taxon>
        <taxon>Chordata</taxon>
        <taxon>Craniata</taxon>
        <taxon>Vertebrata</taxon>
        <taxon>Euteleostomi</taxon>
        <taxon>Lepidosauria</taxon>
        <taxon>Squamata</taxon>
        <taxon>Bifurcata</taxon>
        <taxon>Unidentata</taxon>
        <taxon>Episquamata</taxon>
        <taxon>Laterata</taxon>
        <taxon>Lacertibaenia</taxon>
        <taxon>Lacertidae</taxon>
        <taxon>Podarcis</taxon>
    </lineage>
</organism>
<proteinExistence type="predicted"/>
<dbReference type="AlphaFoldDB" id="A0AA35VQ48"/>
<evidence type="ECO:0000313" key="4">
    <source>
        <dbReference type="Proteomes" id="UP001178461"/>
    </source>
</evidence>
<protein>
    <recommendedName>
        <fullName evidence="2">Tf2-1-like SH3-like domain-containing protein</fullName>
    </recommendedName>
</protein>
<reference evidence="3" key="1">
    <citation type="submission" date="2022-12" db="EMBL/GenBank/DDBJ databases">
        <authorList>
            <person name="Alioto T."/>
            <person name="Alioto T."/>
            <person name="Gomez Garrido J."/>
        </authorList>
    </citation>
    <scope>NUCLEOTIDE SEQUENCE</scope>
</reference>
<gene>
    <name evidence="3" type="ORF">PODLI_1B025836</name>
</gene>
<comment type="caution">
    <text evidence="3">The sequence shown here is derived from an EMBL/GenBank/DDBJ whole genome shotgun (WGS) entry which is preliminary data.</text>
</comment>
<feature type="region of interest" description="Disordered" evidence="1">
    <location>
        <begin position="253"/>
        <end position="276"/>
    </location>
</feature>
<feature type="compositionally biased region" description="Low complexity" evidence="1">
    <location>
        <begin position="15"/>
        <end position="41"/>
    </location>
</feature>
<dbReference type="EMBL" id="CANTUW010000041">
    <property type="protein sequence ID" value="CAI7935060.1"/>
    <property type="molecule type" value="Genomic_DNA"/>
</dbReference>
<dbReference type="InterPro" id="IPR016197">
    <property type="entry name" value="Chromo-like_dom_sf"/>
</dbReference>
<evidence type="ECO:0000259" key="2">
    <source>
        <dbReference type="Pfam" id="PF24626"/>
    </source>
</evidence>